<dbReference type="STRING" id="1033802.SSPSH_001334"/>
<evidence type="ECO:0000313" key="5">
    <source>
        <dbReference type="Proteomes" id="UP000006242"/>
    </source>
</evidence>
<dbReference type="Pfam" id="PF00005">
    <property type="entry name" value="ABC_tran"/>
    <property type="match status" value="1"/>
</dbReference>
<gene>
    <name evidence="4" type="ORF">SSPSH_001334</name>
</gene>
<name>U2EP35_9GAMM</name>
<dbReference type="PANTHER" id="PTHR43119:SF1">
    <property type="entry name" value="ABC TRANSPORTER DOMAIN-CONTAINING PROTEIN"/>
    <property type="match status" value="1"/>
</dbReference>
<organism evidence="4 5">
    <name type="scientific">Salinisphaera shabanensis E1L3A</name>
    <dbReference type="NCBI Taxonomy" id="1033802"/>
    <lineage>
        <taxon>Bacteria</taxon>
        <taxon>Pseudomonadati</taxon>
        <taxon>Pseudomonadota</taxon>
        <taxon>Gammaproteobacteria</taxon>
        <taxon>Salinisphaerales</taxon>
        <taxon>Salinisphaeraceae</taxon>
        <taxon>Salinisphaera</taxon>
    </lineage>
</organism>
<reference evidence="4 5" key="1">
    <citation type="journal article" date="2011" name="J. Bacteriol.">
        <title>Genome sequence of Salinisphaera shabanensis, a gammaproteobacterium from the harsh, variable environment of the brine-seawater interface of the Shaban Deep in the Red Sea.</title>
        <authorList>
            <person name="Antunes A."/>
            <person name="Alam I."/>
            <person name="Bajic V.B."/>
            <person name="Stingl U."/>
        </authorList>
    </citation>
    <scope>NUCLEOTIDE SEQUENCE [LARGE SCALE GENOMIC DNA]</scope>
    <source>
        <strain evidence="4 5">E1L3A</strain>
    </source>
</reference>
<dbReference type="GO" id="GO:0016887">
    <property type="term" value="F:ATP hydrolysis activity"/>
    <property type="evidence" value="ECO:0007669"/>
    <property type="project" value="InterPro"/>
</dbReference>
<dbReference type="PANTHER" id="PTHR43119">
    <property type="entry name" value="ABC TRANSPORT PROTEIN ATP-BINDING COMPONENT-RELATED"/>
    <property type="match status" value="1"/>
</dbReference>
<accession>U2EP35</accession>
<dbReference type="RefSeq" id="WP_006912833.1">
    <property type="nucleotide sequence ID" value="NZ_AFNV02000008.1"/>
</dbReference>
<comment type="caution">
    <text evidence="4">The sequence shown here is derived from an EMBL/GenBank/DDBJ whole genome shotgun (WGS) entry which is preliminary data.</text>
</comment>
<evidence type="ECO:0000313" key="4">
    <source>
        <dbReference type="EMBL" id="ERJ19570.1"/>
    </source>
</evidence>
<dbReference type="SUPFAM" id="SSF52540">
    <property type="entry name" value="P-loop containing nucleoside triphosphate hydrolases"/>
    <property type="match status" value="1"/>
</dbReference>
<dbReference type="PROSITE" id="PS00211">
    <property type="entry name" value="ABC_TRANSPORTER_1"/>
    <property type="match status" value="1"/>
</dbReference>
<dbReference type="InterPro" id="IPR027417">
    <property type="entry name" value="P-loop_NTPase"/>
</dbReference>
<dbReference type="PROSITE" id="PS50893">
    <property type="entry name" value="ABC_TRANSPORTER_2"/>
    <property type="match status" value="1"/>
</dbReference>
<sequence length="203" mass="21983">MTAARFQAIGLAAGTIGPIDIDVDAGHCLGLSAPSGAGKTRLLRAMADLDLHEGDCRLDGVSAANMPAPEWRRRVAFLAAESAWWADTPREHFDRGCEKLLDALDLTSALLDMPIELLSSGQRQRMALVRTLAHTPEVLLLDEPTANLDAVNIDRVERLIAAYLTTHRACCIWVSHDRAQLERVASSLLILDAHGQPCDAPCS</sequence>
<proteinExistence type="predicted"/>
<reference evidence="4 5" key="2">
    <citation type="journal article" date="2013" name="PLoS ONE">
        <title>INDIGO - INtegrated Data Warehouse of MIcrobial GenOmes with Examples from the Red Sea Extremophiles.</title>
        <authorList>
            <person name="Alam I."/>
            <person name="Antunes A."/>
            <person name="Kamau A.A."/>
            <person name="Ba Alawi W."/>
            <person name="Kalkatawi M."/>
            <person name="Stingl U."/>
            <person name="Bajic V.B."/>
        </authorList>
    </citation>
    <scope>NUCLEOTIDE SEQUENCE [LARGE SCALE GENOMIC DNA]</scope>
    <source>
        <strain evidence="4 5">E1L3A</strain>
    </source>
</reference>
<dbReference type="Proteomes" id="UP000006242">
    <property type="component" value="Unassembled WGS sequence"/>
</dbReference>
<feature type="domain" description="ABC transporter" evidence="3">
    <location>
        <begin position="1"/>
        <end position="203"/>
    </location>
</feature>
<dbReference type="SMART" id="SM00382">
    <property type="entry name" value="AAA"/>
    <property type="match status" value="1"/>
</dbReference>
<keyword evidence="5" id="KW-1185">Reference proteome</keyword>
<keyword evidence="4" id="KW-0378">Hydrolase</keyword>
<protein>
    <submittedName>
        <fullName evidence="4">Molybdate transport system ATP-binding protein</fullName>
        <ecNumber evidence="4">3.6.3.29</ecNumber>
    </submittedName>
</protein>
<dbReference type="InterPro" id="IPR003593">
    <property type="entry name" value="AAA+_ATPase"/>
</dbReference>
<evidence type="ECO:0000256" key="2">
    <source>
        <dbReference type="ARBA" id="ARBA00022840"/>
    </source>
</evidence>
<evidence type="ECO:0000256" key="1">
    <source>
        <dbReference type="ARBA" id="ARBA00022741"/>
    </source>
</evidence>
<dbReference type="OrthoDB" id="4408248at2"/>
<keyword evidence="2 4" id="KW-0067">ATP-binding</keyword>
<dbReference type="Gene3D" id="3.40.50.300">
    <property type="entry name" value="P-loop containing nucleotide triphosphate hydrolases"/>
    <property type="match status" value="1"/>
</dbReference>
<dbReference type="GO" id="GO:0005524">
    <property type="term" value="F:ATP binding"/>
    <property type="evidence" value="ECO:0007669"/>
    <property type="project" value="UniProtKB-KW"/>
</dbReference>
<dbReference type="eggNOG" id="COG1136">
    <property type="taxonomic scope" value="Bacteria"/>
</dbReference>
<dbReference type="EC" id="3.6.3.29" evidence="4"/>
<dbReference type="EMBL" id="AFNV02000008">
    <property type="protein sequence ID" value="ERJ19570.1"/>
    <property type="molecule type" value="Genomic_DNA"/>
</dbReference>
<evidence type="ECO:0000259" key="3">
    <source>
        <dbReference type="PROSITE" id="PS50893"/>
    </source>
</evidence>
<dbReference type="InterPro" id="IPR017871">
    <property type="entry name" value="ABC_transporter-like_CS"/>
</dbReference>
<dbReference type="InterPro" id="IPR003439">
    <property type="entry name" value="ABC_transporter-like_ATP-bd"/>
</dbReference>
<dbReference type="AlphaFoldDB" id="U2EP35"/>
<keyword evidence="1" id="KW-0547">Nucleotide-binding</keyword>